<keyword evidence="3" id="KW-1185">Reference proteome</keyword>
<dbReference type="NCBIfam" id="TIGR02246">
    <property type="entry name" value="SgcJ/EcaC family oxidoreductase"/>
    <property type="match status" value="1"/>
</dbReference>
<dbReference type="SUPFAM" id="SSF54427">
    <property type="entry name" value="NTF2-like"/>
    <property type="match status" value="1"/>
</dbReference>
<comment type="caution">
    <text evidence="2">The sequence shown here is derived from an EMBL/GenBank/DDBJ whole genome shotgun (WGS) entry which is preliminary data.</text>
</comment>
<protein>
    <recommendedName>
        <fullName evidence="1">DUF4440 domain-containing protein</fullName>
    </recommendedName>
</protein>
<dbReference type="InterPro" id="IPR032710">
    <property type="entry name" value="NTF2-like_dom_sf"/>
</dbReference>
<reference evidence="2" key="1">
    <citation type="submission" date="2021-01" db="EMBL/GenBank/DDBJ databases">
        <title>Whole genome shotgun sequence of Virgisporangium aurantiacum NBRC 16421.</title>
        <authorList>
            <person name="Komaki H."/>
            <person name="Tamura T."/>
        </authorList>
    </citation>
    <scope>NUCLEOTIDE SEQUENCE</scope>
    <source>
        <strain evidence="2">NBRC 16421</strain>
    </source>
</reference>
<dbReference type="EMBL" id="BOPG01000019">
    <property type="protein sequence ID" value="GIJ55543.1"/>
    <property type="molecule type" value="Genomic_DNA"/>
</dbReference>
<gene>
    <name evidence="2" type="ORF">Vau01_030590</name>
</gene>
<dbReference type="Gene3D" id="3.10.450.50">
    <property type="match status" value="1"/>
</dbReference>
<dbReference type="Proteomes" id="UP000612585">
    <property type="component" value="Unassembled WGS sequence"/>
</dbReference>
<proteinExistence type="predicted"/>
<sequence>MLPRMDFDAALETHLDAIRRRDLDAFAATVHEDVTLVLPNGTLVCGRDEVVDFHRGWFGSDTWRMDLATERRVSAGDTEVAVFLVDYHDADDGGAPYHRRYRLAMVFARHDGEWLLLHDQNTLV</sequence>
<dbReference type="Pfam" id="PF14534">
    <property type="entry name" value="DUF4440"/>
    <property type="match status" value="1"/>
</dbReference>
<accession>A0A8J4DZH0</accession>
<name>A0A8J4DZH0_9ACTN</name>
<dbReference type="InterPro" id="IPR011944">
    <property type="entry name" value="Steroid_delta5-4_isomerase"/>
</dbReference>
<evidence type="ECO:0000259" key="1">
    <source>
        <dbReference type="Pfam" id="PF14534"/>
    </source>
</evidence>
<dbReference type="AlphaFoldDB" id="A0A8J4DZH0"/>
<evidence type="ECO:0000313" key="2">
    <source>
        <dbReference type="EMBL" id="GIJ55543.1"/>
    </source>
</evidence>
<dbReference type="InterPro" id="IPR027843">
    <property type="entry name" value="DUF4440"/>
</dbReference>
<feature type="domain" description="DUF4440" evidence="1">
    <location>
        <begin position="10"/>
        <end position="116"/>
    </location>
</feature>
<evidence type="ECO:0000313" key="3">
    <source>
        <dbReference type="Proteomes" id="UP000612585"/>
    </source>
</evidence>
<organism evidence="2 3">
    <name type="scientific">Virgisporangium aurantiacum</name>
    <dbReference type="NCBI Taxonomy" id="175570"/>
    <lineage>
        <taxon>Bacteria</taxon>
        <taxon>Bacillati</taxon>
        <taxon>Actinomycetota</taxon>
        <taxon>Actinomycetes</taxon>
        <taxon>Micromonosporales</taxon>
        <taxon>Micromonosporaceae</taxon>
        <taxon>Virgisporangium</taxon>
    </lineage>
</organism>